<name>X1TDG1_9ZZZZ</name>
<proteinExistence type="predicted"/>
<dbReference type="Gene3D" id="3.20.20.150">
    <property type="entry name" value="Divalent-metal-dependent TIM barrel enzymes"/>
    <property type="match status" value="1"/>
</dbReference>
<gene>
    <name evidence="1" type="ORF">S12H4_15042</name>
</gene>
<comment type="caution">
    <text evidence="1">The sequence shown here is derived from an EMBL/GenBank/DDBJ whole genome shotgun (WGS) entry which is preliminary data.</text>
</comment>
<evidence type="ECO:0000313" key="1">
    <source>
        <dbReference type="EMBL" id="GAI85620.1"/>
    </source>
</evidence>
<evidence type="ECO:0008006" key="2">
    <source>
        <dbReference type="Google" id="ProtNLM"/>
    </source>
</evidence>
<dbReference type="AlphaFoldDB" id="X1TDG1"/>
<dbReference type="SUPFAM" id="SSF51658">
    <property type="entry name" value="Xylose isomerase-like"/>
    <property type="match status" value="1"/>
</dbReference>
<reference evidence="1" key="1">
    <citation type="journal article" date="2014" name="Front. Microbiol.">
        <title>High frequency of phylogenetically diverse reductive dehalogenase-homologous genes in deep subseafloor sedimentary metagenomes.</title>
        <authorList>
            <person name="Kawai M."/>
            <person name="Futagami T."/>
            <person name="Toyoda A."/>
            <person name="Takaki Y."/>
            <person name="Nishi S."/>
            <person name="Hori S."/>
            <person name="Arai W."/>
            <person name="Tsubouchi T."/>
            <person name="Morono Y."/>
            <person name="Uchiyama I."/>
            <person name="Ito T."/>
            <person name="Fujiyama A."/>
            <person name="Inagaki F."/>
            <person name="Takami H."/>
        </authorList>
    </citation>
    <scope>NUCLEOTIDE SEQUENCE</scope>
    <source>
        <strain evidence="1">Expedition CK06-06</strain>
    </source>
</reference>
<sequence length="119" mass="13304">MKLVAREEMIPGKNLKEKFINLEKYGFEGIEFWGEGIVEREKEIIRVSSQSSVKVSAICAGYEGCLLSDKKEEREKAIKDIETLLKVASNIGAVGLIVVPIKGKKFVKSLTLFQLDQLS</sequence>
<protein>
    <recommendedName>
        <fullName evidence="2">Xylose isomerase-like TIM barrel domain-containing protein</fullName>
    </recommendedName>
</protein>
<dbReference type="EMBL" id="BARW01007198">
    <property type="protein sequence ID" value="GAI85620.1"/>
    <property type="molecule type" value="Genomic_DNA"/>
</dbReference>
<dbReference type="InterPro" id="IPR036237">
    <property type="entry name" value="Xyl_isomerase-like_sf"/>
</dbReference>
<accession>X1TDG1</accession>
<organism evidence="1">
    <name type="scientific">marine sediment metagenome</name>
    <dbReference type="NCBI Taxonomy" id="412755"/>
    <lineage>
        <taxon>unclassified sequences</taxon>
        <taxon>metagenomes</taxon>
        <taxon>ecological metagenomes</taxon>
    </lineage>
</organism>